<dbReference type="CDD" id="cd00160">
    <property type="entry name" value="RhoGEF"/>
    <property type="match status" value="1"/>
</dbReference>
<dbReference type="SMART" id="SM00233">
    <property type="entry name" value="PH"/>
    <property type="match status" value="1"/>
</dbReference>
<feature type="domain" description="DH" evidence="4">
    <location>
        <begin position="1"/>
        <end position="160"/>
    </location>
</feature>
<name>A0A0T6B1E0_9SCAR</name>
<dbReference type="Pfam" id="PF22697">
    <property type="entry name" value="SOS1_NGEF_PH"/>
    <property type="match status" value="1"/>
</dbReference>
<dbReference type="GO" id="GO:0005085">
    <property type="term" value="F:guanyl-nucleotide exchange factor activity"/>
    <property type="evidence" value="ECO:0007669"/>
    <property type="project" value="InterPro"/>
</dbReference>
<protein>
    <recommendedName>
        <fullName evidence="7">Pleckstrin homology domain containing protein</fullName>
    </recommendedName>
</protein>
<evidence type="ECO:0000259" key="3">
    <source>
        <dbReference type="PROSITE" id="PS50003"/>
    </source>
</evidence>
<dbReference type="AlphaFoldDB" id="A0A0T6B1E0"/>
<dbReference type="InterPro" id="IPR035899">
    <property type="entry name" value="DBL_dom_sf"/>
</dbReference>
<dbReference type="SMART" id="SM00325">
    <property type="entry name" value="RhoGEF"/>
    <property type="match status" value="1"/>
</dbReference>
<accession>A0A0T6B1E0</accession>
<feature type="domain" description="PH" evidence="3">
    <location>
        <begin position="184"/>
        <end position="284"/>
    </location>
</feature>
<evidence type="ECO:0000313" key="5">
    <source>
        <dbReference type="EMBL" id="KRT81206.1"/>
    </source>
</evidence>
<dbReference type="Pfam" id="PF00621">
    <property type="entry name" value="RhoGEF"/>
    <property type="match status" value="1"/>
</dbReference>
<reference evidence="5 6" key="1">
    <citation type="submission" date="2015-09" db="EMBL/GenBank/DDBJ databases">
        <title>Draft genome of the scarab beetle Oryctes borbonicus.</title>
        <authorList>
            <person name="Meyer J.M."/>
            <person name="Markov G.V."/>
            <person name="Baskaran P."/>
            <person name="Herrmann M."/>
            <person name="Sommer R.J."/>
            <person name="Roedelsperger C."/>
        </authorList>
    </citation>
    <scope>NUCLEOTIDE SEQUENCE [LARGE SCALE GENOMIC DNA]</scope>
    <source>
        <strain evidence="5">OB123</strain>
        <tissue evidence="5">Whole animal</tissue>
    </source>
</reference>
<dbReference type="PROSITE" id="PS50010">
    <property type="entry name" value="DH_2"/>
    <property type="match status" value="1"/>
</dbReference>
<keyword evidence="6" id="KW-1185">Reference proteome</keyword>
<dbReference type="CDD" id="cd13243">
    <property type="entry name" value="PH_PLEKHG1_G2_G3"/>
    <property type="match status" value="1"/>
</dbReference>
<organism evidence="5 6">
    <name type="scientific">Oryctes borbonicus</name>
    <dbReference type="NCBI Taxonomy" id="1629725"/>
    <lineage>
        <taxon>Eukaryota</taxon>
        <taxon>Metazoa</taxon>
        <taxon>Ecdysozoa</taxon>
        <taxon>Arthropoda</taxon>
        <taxon>Hexapoda</taxon>
        <taxon>Insecta</taxon>
        <taxon>Pterygota</taxon>
        <taxon>Neoptera</taxon>
        <taxon>Endopterygota</taxon>
        <taxon>Coleoptera</taxon>
        <taxon>Polyphaga</taxon>
        <taxon>Scarabaeiformia</taxon>
        <taxon>Scarabaeidae</taxon>
        <taxon>Dynastinae</taxon>
        <taxon>Oryctes</taxon>
    </lineage>
</organism>
<dbReference type="Gene3D" id="2.30.29.30">
    <property type="entry name" value="Pleckstrin-homology domain (PH domain)/Phosphotyrosine-binding domain (PTB)"/>
    <property type="match status" value="1"/>
</dbReference>
<dbReference type="SUPFAM" id="SSF48065">
    <property type="entry name" value="DBL homology domain (DH-domain)"/>
    <property type="match status" value="1"/>
</dbReference>
<evidence type="ECO:0008006" key="7">
    <source>
        <dbReference type="Google" id="ProtNLM"/>
    </source>
</evidence>
<evidence type="ECO:0000259" key="4">
    <source>
        <dbReference type="PROSITE" id="PS50010"/>
    </source>
</evidence>
<dbReference type="InterPro" id="IPR043324">
    <property type="entry name" value="PH_PLEKHG1_G2_G3"/>
</dbReference>
<evidence type="ECO:0000256" key="2">
    <source>
        <dbReference type="SAM" id="MobiDB-lite"/>
    </source>
</evidence>
<gene>
    <name evidence="5" type="ORF">AMK59_5180</name>
</gene>
<dbReference type="Gene3D" id="1.20.900.10">
    <property type="entry name" value="Dbl homology (DH) domain"/>
    <property type="match status" value="1"/>
</dbReference>
<evidence type="ECO:0000313" key="6">
    <source>
        <dbReference type="Proteomes" id="UP000051574"/>
    </source>
</evidence>
<dbReference type="InterPro" id="IPR000219">
    <property type="entry name" value="DH_dom"/>
</dbReference>
<dbReference type="InterPro" id="IPR011993">
    <property type="entry name" value="PH-like_dom_sf"/>
</dbReference>
<comment type="caution">
    <text evidence="5">The sequence shown here is derived from an EMBL/GenBank/DDBJ whole genome shotgun (WGS) entry which is preliminary data.</text>
</comment>
<dbReference type="GO" id="GO:0031267">
    <property type="term" value="F:small GTPase binding"/>
    <property type="evidence" value="ECO:0007669"/>
    <property type="project" value="TreeGrafter"/>
</dbReference>
<proteinExistence type="predicted"/>
<dbReference type="PANTHER" id="PTHR45924">
    <property type="entry name" value="FI17866P1"/>
    <property type="match status" value="1"/>
</dbReference>
<sequence>LKKHLFFQDYLEPWRLNPECCLHEHIPSLFNNLEEIYEFNKSFLQQLRDANLDPSATAKVFINNTGFSIYTDYCTNYPKTISVLTELMRNEDTAKYFKQVQMEKNHDLPLGSYLLKPVQRILRYRMLLQRLSERSKLEHKYIVNLALTTMTSVADHINSMKRKHEIAVRIQEIQSQLYGWTGPDLTTLGDLIAEGSFRVGGVKGRRHIFLFDKVLLLTKCKQDGNFVYKSHIMCSNLMLVEQVRGDPLSFHVLPFDNPRLQCTLRARSPQHKREWTGQLKRVIIENYNATIPNHAQQLLMQLGQDVPEKDETAELWLPLKKQYSTPHYLERRSRVRQSRDSSARRATSHDRSFPSLGSWRRKSEPNVVQQYDAKTVPIRISKIKKSKESTATFYTDFSDSENCENENNNQTSAVDKFSYPESEKKEEETIRQSIEKMADVLLEQDFEEPKLSLRESETEPNICLKVDKDLVATKADSLPRSFQLNNQIDCKSESYECLNHTDKSLKGTSLVTESEM</sequence>
<dbReference type="InterPro" id="IPR055251">
    <property type="entry name" value="SOS1_NGEF_PH"/>
</dbReference>
<evidence type="ECO:0000256" key="1">
    <source>
        <dbReference type="ARBA" id="ARBA00022553"/>
    </source>
</evidence>
<feature type="compositionally biased region" description="Basic and acidic residues" evidence="2">
    <location>
        <begin position="328"/>
        <end position="352"/>
    </location>
</feature>
<dbReference type="PANTHER" id="PTHR45924:SF2">
    <property type="entry name" value="FI17866P1"/>
    <property type="match status" value="1"/>
</dbReference>
<dbReference type="SUPFAM" id="SSF50729">
    <property type="entry name" value="PH domain-like"/>
    <property type="match status" value="1"/>
</dbReference>
<dbReference type="OrthoDB" id="1594986at2759"/>
<feature type="region of interest" description="Disordered" evidence="2">
    <location>
        <begin position="328"/>
        <end position="359"/>
    </location>
</feature>
<dbReference type="EMBL" id="LJIG01016236">
    <property type="protein sequence ID" value="KRT81206.1"/>
    <property type="molecule type" value="Genomic_DNA"/>
</dbReference>
<keyword evidence="1" id="KW-0597">Phosphoprotein</keyword>
<dbReference type="InterPro" id="IPR001849">
    <property type="entry name" value="PH_domain"/>
</dbReference>
<dbReference type="PROSITE" id="PS50003">
    <property type="entry name" value="PH_DOMAIN"/>
    <property type="match status" value="1"/>
</dbReference>
<dbReference type="Proteomes" id="UP000051574">
    <property type="component" value="Unassembled WGS sequence"/>
</dbReference>
<feature type="non-terminal residue" evidence="5">
    <location>
        <position position="1"/>
    </location>
</feature>